<proteinExistence type="predicted"/>
<accession>A0A9X2MEZ8</accession>
<keyword evidence="2" id="KW-1185">Reference proteome</keyword>
<organism evidence="1 2">
    <name type="scientific">Terrisporobacter muris</name>
    <dbReference type="NCBI Taxonomy" id="2963284"/>
    <lineage>
        <taxon>Bacteria</taxon>
        <taxon>Bacillati</taxon>
        <taxon>Bacillota</taxon>
        <taxon>Clostridia</taxon>
        <taxon>Peptostreptococcales</taxon>
        <taxon>Peptostreptococcaceae</taxon>
        <taxon>Terrisporobacter</taxon>
    </lineage>
</organism>
<reference evidence="1" key="1">
    <citation type="submission" date="2022-07" db="EMBL/GenBank/DDBJ databases">
        <title>Enhanced cultured diversity of the mouse gut microbiota enables custom-made synthetic communities.</title>
        <authorList>
            <person name="Afrizal A."/>
        </authorList>
    </citation>
    <scope>NUCLEOTIDE SEQUENCE</scope>
    <source>
        <strain evidence="1">DSM 29186</strain>
    </source>
</reference>
<dbReference type="AlphaFoldDB" id="A0A9X2MEZ8"/>
<feature type="non-terminal residue" evidence="1">
    <location>
        <position position="1"/>
    </location>
</feature>
<dbReference type="RefSeq" id="WP_257560938.1">
    <property type="nucleotide sequence ID" value="NZ_JANKBY010000554.1"/>
</dbReference>
<dbReference type="Proteomes" id="UP001140817">
    <property type="component" value="Unassembled WGS sequence"/>
</dbReference>
<dbReference type="EMBL" id="JANKBY010000554">
    <property type="protein sequence ID" value="MCR1825094.1"/>
    <property type="molecule type" value="Genomic_DNA"/>
</dbReference>
<protein>
    <submittedName>
        <fullName evidence="1">DNA mismatch repair enzyme (ATPase)</fullName>
    </submittedName>
</protein>
<comment type="caution">
    <text evidence="1">The sequence shown here is derived from an EMBL/GenBank/DDBJ whole genome shotgun (WGS) entry which is preliminary data.</text>
</comment>
<evidence type="ECO:0000313" key="1">
    <source>
        <dbReference type="EMBL" id="MCR1825094.1"/>
    </source>
</evidence>
<sequence length="435" mass="51323">IFYKSNNIYIETNNKEGNSYSANMKNSWEILEQGKVPQYEIKEHKGLFNKGTKIQIKGYKIDNPEQLFNIETIKDYIQWFTIGGSFRNIFANNIKIRNLVNNIDVVPQIIIDDKINHKCEIIAGMHQFEEPNENPIVNLEQLKYKRSSDYSRPFGPFNRETNINGEYISVQVYGTVSGVNARNKICRLKYDETHKSRFGLYLCKDFIPCTKMDSLIGTEEYEHYHIMANSQNFKLTSDRNNISNIDDFKIKWILDQIKDIVDNQIRPIAEREYFNMIKNEEEEYETQRKCERTIKNINKIYRSEDLDIDNLPILKIPRNEIETALLFVSILSNENTQYSIKRYIDKVASYSAKLPTDMVCIDSKGETSLVEIEFKLSNFLKHKHPIQTVDYIVCWKIDIEENKSYKANNETCVFVSNNENRYLYYIFLWIFSSNP</sequence>
<name>A0A9X2MEZ8_9FIRM</name>
<gene>
    <name evidence="1" type="ORF">NSA58_20315</name>
</gene>
<evidence type="ECO:0000313" key="2">
    <source>
        <dbReference type="Proteomes" id="UP001140817"/>
    </source>
</evidence>